<dbReference type="Ensembl" id="ENSCUST00005004773.1">
    <property type="protein sequence ID" value="ENSCUSP00005004573.1"/>
    <property type="gene ID" value="ENSCUSG00005002965.1"/>
</dbReference>
<name>A0A8C3TUQ8_CATUS</name>
<evidence type="ECO:0000313" key="2">
    <source>
        <dbReference type="Proteomes" id="UP000694563"/>
    </source>
</evidence>
<keyword evidence="2" id="KW-1185">Reference proteome</keyword>
<protein>
    <submittedName>
        <fullName evidence="1">Uncharacterized protein</fullName>
    </submittedName>
</protein>
<proteinExistence type="predicted"/>
<dbReference type="AlphaFoldDB" id="A0A8C3TUQ8"/>
<dbReference type="Proteomes" id="UP000694563">
    <property type="component" value="Chromosome 1"/>
</dbReference>
<reference evidence="1" key="3">
    <citation type="submission" date="2025-09" db="UniProtKB">
        <authorList>
            <consortium name="Ensembl"/>
        </authorList>
    </citation>
    <scope>IDENTIFICATION</scope>
</reference>
<reference evidence="1" key="2">
    <citation type="submission" date="2025-08" db="UniProtKB">
        <authorList>
            <consortium name="Ensembl"/>
        </authorList>
    </citation>
    <scope>IDENTIFICATION</scope>
</reference>
<sequence>MDESPALLPGHPRCLRGQSLGEFSAGRRNSQCINMQKRCINCFSSFRKLQYLNNVISLLTSQYCAARTYLALRSCILINEHSQQL</sequence>
<reference evidence="1" key="1">
    <citation type="submission" date="2020-10" db="EMBL/GenBank/DDBJ databases">
        <title>Catharus ustulatus (Swainson's thrush) genome, bCatUst1, primary haplotype v2.</title>
        <authorList>
            <person name="Delmore K."/>
            <person name="Vafadar M."/>
            <person name="Formenti G."/>
            <person name="Chow W."/>
            <person name="Pelan S."/>
            <person name="Howe K."/>
            <person name="Rhie A."/>
            <person name="Mountcastle J."/>
            <person name="Haase B."/>
            <person name="Fedrigo O."/>
            <person name="Jarvis E.D."/>
        </authorList>
    </citation>
    <scope>NUCLEOTIDE SEQUENCE [LARGE SCALE GENOMIC DNA]</scope>
</reference>
<organism evidence="1 2">
    <name type="scientific">Catharus ustulatus</name>
    <name type="common">Russet-backed thrush</name>
    <name type="synonym">Hylocichla ustulatus</name>
    <dbReference type="NCBI Taxonomy" id="91951"/>
    <lineage>
        <taxon>Eukaryota</taxon>
        <taxon>Metazoa</taxon>
        <taxon>Chordata</taxon>
        <taxon>Craniata</taxon>
        <taxon>Vertebrata</taxon>
        <taxon>Euteleostomi</taxon>
        <taxon>Archelosauria</taxon>
        <taxon>Archosauria</taxon>
        <taxon>Dinosauria</taxon>
        <taxon>Saurischia</taxon>
        <taxon>Theropoda</taxon>
        <taxon>Coelurosauria</taxon>
        <taxon>Aves</taxon>
        <taxon>Neognathae</taxon>
        <taxon>Neoaves</taxon>
        <taxon>Telluraves</taxon>
        <taxon>Australaves</taxon>
        <taxon>Passeriformes</taxon>
        <taxon>Turdidae</taxon>
        <taxon>Catharus</taxon>
    </lineage>
</organism>
<evidence type="ECO:0000313" key="1">
    <source>
        <dbReference type="Ensembl" id="ENSCUSP00005004573.1"/>
    </source>
</evidence>
<accession>A0A8C3TUQ8</accession>